<gene>
    <name evidence="1" type="ORF">Zm00014a_026448</name>
</gene>
<sequence length="30" mass="3556">QLAISFRDLEQDCILSKTLIFFLHLILNNH</sequence>
<comment type="caution">
    <text evidence="1">The sequence shown here is derived from an EMBL/GenBank/DDBJ whole genome shotgun (WGS) entry which is preliminary data.</text>
</comment>
<protein>
    <submittedName>
        <fullName evidence="1">Uncharacterized protein</fullName>
    </submittedName>
</protein>
<feature type="non-terminal residue" evidence="1">
    <location>
        <position position="1"/>
    </location>
</feature>
<accession>A0A3L6FFL7</accession>
<dbReference type="AlphaFoldDB" id="A0A3L6FFL7"/>
<evidence type="ECO:0000313" key="1">
    <source>
        <dbReference type="EMBL" id="PWZ31909.1"/>
    </source>
</evidence>
<organism evidence="1 2">
    <name type="scientific">Zea mays</name>
    <name type="common">Maize</name>
    <dbReference type="NCBI Taxonomy" id="4577"/>
    <lineage>
        <taxon>Eukaryota</taxon>
        <taxon>Viridiplantae</taxon>
        <taxon>Streptophyta</taxon>
        <taxon>Embryophyta</taxon>
        <taxon>Tracheophyta</taxon>
        <taxon>Spermatophyta</taxon>
        <taxon>Magnoliopsida</taxon>
        <taxon>Liliopsida</taxon>
        <taxon>Poales</taxon>
        <taxon>Poaceae</taxon>
        <taxon>PACMAD clade</taxon>
        <taxon>Panicoideae</taxon>
        <taxon>Andropogonodae</taxon>
        <taxon>Andropogoneae</taxon>
        <taxon>Tripsacinae</taxon>
        <taxon>Zea</taxon>
    </lineage>
</organism>
<proteinExistence type="predicted"/>
<name>A0A3L6FFL7_MAIZE</name>
<dbReference type="Proteomes" id="UP000251960">
    <property type="component" value="Chromosome 3"/>
</dbReference>
<evidence type="ECO:0000313" key="2">
    <source>
        <dbReference type="Proteomes" id="UP000251960"/>
    </source>
</evidence>
<reference evidence="1 2" key="1">
    <citation type="journal article" date="2018" name="Nat. Genet.">
        <title>Extensive intraspecific gene order and gene structural variations between Mo17 and other maize genomes.</title>
        <authorList>
            <person name="Sun S."/>
            <person name="Zhou Y."/>
            <person name="Chen J."/>
            <person name="Shi J."/>
            <person name="Zhao H."/>
            <person name="Zhao H."/>
            <person name="Song W."/>
            <person name="Zhang M."/>
            <person name="Cui Y."/>
            <person name="Dong X."/>
            <person name="Liu H."/>
            <person name="Ma X."/>
            <person name="Jiao Y."/>
            <person name="Wang B."/>
            <person name="Wei X."/>
            <person name="Stein J.C."/>
            <person name="Glaubitz J.C."/>
            <person name="Lu F."/>
            <person name="Yu G."/>
            <person name="Liang C."/>
            <person name="Fengler K."/>
            <person name="Li B."/>
            <person name="Rafalski A."/>
            <person name="Schnable P.S."/>
            <person name="Ware D.H."/>
            <person name="Buckler E.S."/>
            <person name="Lai J."/>
        </authorList>
    </citation>
    <scope>NUCLEOTIDE SEQUENCE [LARGE SCALE GENOMIC DNA]</scope>
    <source>
        <strain evidence="2">cv. Missouri 17</strain>
        <tissue evidence="1">Seedling</tissue>
    </source>
</reference>
<dbReference type="EMBL" id="NCVQ01000004">
    <property type="protein sequence ID" value="PWZ31909.1"/>
    <property type="molecule type" value="Genomic_DNA"/>
</dbReference>